<name>A0A1A6C4L0_9GAMM</name>
<accession>A0A1A6C4L0</accession>
<sequence>MTETADKTADTRTRIDALVGELVDNGDLDSLVHLARLVGAAQDALTDDMVGRLAGLAGDSLDMLDRVNRSGVIRALPAIAAMVDNGDLERITHLARLLGSAEDALTDDMIGRLAGLAADGLALADRVTRSPAVPRLLALLERDEVLDGVAALLEGLGAARAELRATPSAGGGLGEILRLARDPQTQEALRFMNALAGHLKR</sequence>
<dbReference type="STRING" id="160660.BJI67_00555"/>
<dbReference type="Proteomes" id="UP000029273">
    <property type="component" value="Unassembled WGS sequence"/>
</dbReference>
<evidence type="ECO:0000313" key="2">
    <source>
        <dbReference type="Proteomes" id="UP000029273"/>
    </source>
</evidence>
<evidence type="ECO:0008006" key="3">
    <source>
        <dbReference type="Google" id="ProtNLM"/>
    </source>
</evidence>
<dbReference type="EMBL" id="JQSG02000003">
    <property type="protein sequence ID" value="OBS09497.1"/>
    <property type="molecule type" value="Genomic_DNA"/>
</dbReference>
<dbReference type="RefSeq" id="WP_038087905.1">
    <property type="nucleotide sequence ID" value="NZ_JQSG02000003.1"/>
</dbReference>
<gene>
    <name evidence="1" type="ORF">Thpro_021825</name>
</gene>
<dbReference type="AlphaFoldDB" id="A0A1A6C4L0"/>
<proteinExistence type="predicted"/>
<keyword evidence="2" id="KW-1185">Reference proteome</keyword>
<evidence type="ECO:0000313" key="1">
    <source>
        <dbReference type="EMBL" id="OBS09497.1"/>
    </source>
</evidence>
<comment type="caution">
    <text evidence="1">The sequence shown here is derived from an EMBL/GenBank/DDBJ whole genome shotgun (WGS) entry which is preliminary data.</text>
</comment>
<dbReference type="OrthoDB" id="5794373at2"/>
<protein>
    <recommendedName>
        <fullName evidence="3">DUF1641 domain-containing protein</fullName>
    </recommendedName>
</protein>
<organism evidence="1 2">
    <name type="scientific">Acidihalobacter prosperus</name>
    <dbReference type="NCBI Taxonomy" id="160660"/>
    <lineage>
        <taxon>Bacteria</taxon>
        <taxon>Pseudomonadati</taxon>
        <taxon>Pseudomonadota</taxon>
        <taxon>Gammaproteobacteria</taxon>
        <taxon>Chromatiales</taxon>
        <taxon>Ectothiorhodospiraceae</taxon>
        <taxon>Acidihalobacter</taxon>
    </lineage>
</organism>
<reference evidence="1 2" key="1">
    <citation type="journal article" date="2014" name="Genome Announc.">
        <title>Draft Genome Sequence of the Iron-Oxidizing, Acidophilic, and Halotolerant 'Thiobacillus prosperus' Type Strain DSM 5130.</title>
        <authorList>
            <person name="Ossandon F.J."/>
            <person name="Cardenas J.P."/>
            <person name="Corbett M."/>
            <person name="Quatrini R."/>
            <person name="Holmes D.S."/>
            <person name="Watkin E."/>
        </authorList>
    </citation>
    <scope>NUCLEOTIDE SEQUENCE [LARGE SCALE GENOMIC DNA]</scope>
    <source>
        <strain evidence="1 2">DSM 5130</strain>
    </source>
</reference>